<evidence type="ECO:0000256" key="3">
    <source>
        <dbReference type="ARBA" id="ARBA00022692"/>
    </source>
</evidence>
<keyword evidence="4 6" id="KW-1133">Transmembrane helix</keyword>
<dbReference type="Gene3D" id="3.30.70.120">
    <property type="match status" value="1"/>
</dbReference>
<dbReference type="PANTHER" id="PTHR33545">
    <property type="entry name" value="UPF0750 MEMBRANE PROTEIN YITT-RELATED"/>
    <property type="match status" value="1"/>
</dbReference>
<evidence type="ECO:0000256" key="4">
    <source>
        <dbReference type="ARBA" id="ARBA00022989"/>
    </source>
</evidence>
<name>A0A9D2MYV9_9FIRM</name>
<comment type="caution">
    <text evidence="8">The sequence shown here is derived from an EMBL/GenBank/DDBJ whole genome shotgun (WGS) entry which is preliminary data.</text>
</comment>
<evidence type="ECO:0000313" key="9">
    <source>
        <dbReference type="Proteomes" id="UP000823910"/>
    </source>
</evidence>
<feature type="transmembrane region" description="Helical" evidence="6">
    <location>
        <begin position="97"/>
        <end position="119"/>
    </location>
</feature>
<comment type="subcellular location">
    <subcellularLocation>
        <location evidence="1">Cell membrane</location>
        <topology evidence="1">Multi-pass membrane protein</topology>
    </subcellularLocation>
</comment>
<dbReference type="AlphaFoldDB" id="A0A9D2MYV9"/>
<sequence>MNGIKNMAAAFHAWRKKPSVRLAITLAAVFISALVQTYAIQVFVRRAGIISGGFTGLGMLVERLGELKGINIPLQAVLLLLNIPVALLCCKGISIRFTAVSLVQVALTSFFLQVCSFAPIFTDEFLNVIFGGVVMGLSVVIALRGNASTGGTDFIALYVSNKTGRSIWSFVFLGNAVMYCFYGSVFGWKYAGYSIIFQFISTRMISAFHHRYDLVTLQATTAKGPEVVDAYIGRFRHGISCVEAVGGYSKKKMYLLNTVISSYEVNDAVHVMHEADPHVIINILKTEQFVGRFYRAPLE</sequence>
<reference evidence="8" key="2">
    <citation type="submission" date="2021-04" db="EMBL/GenBank/DDBJ databases">
        <authorList>
            <person name="Gilroy R."/>
        </authorList>
    </citation>
    <scope>NUCLEOTIDE SEQUENCE</scope>
    <source>
        <strain evidence="8">CHK180-15479</strain>
    </source>
</reference>
<dbReference type="EMBL" id="DWWT01000004">
    <property type="protein sequence ID" value="HJC04832.1"/>
    <property type="molecule type" value="Genomic_DNA"/>
</dbReference>
<proteinExistence type="predicted"/>
<feature type="domain" description="DUF2179" evidence="7">
    <location>
        <begin position="237"/>
        <end position="291"/>
    </location>
</feature>
<keyword evidence="2" id="KW-1003">Cell membrane</keyword>
<gene>
    <name evidence="8" type="ORF">H9704_01540</name>
</gene>
<dbReference type="Pfam" id="PF02588">
    <property type="entry name" value="YitT_membrane"/>
    <property type="match status" value="1"/>
</dbReference>
<feature type="transmembrane region" description="Helical" evidence="6">
    <location>
        <begin position="166"/>
        <end position="184"/>
    </location>
</feature>
<feature type="transmembrane region" description="Helical" evidence="6">
    <location>
        <begin position="125"/>
        <end position="145"/>
    </location>
</feature>
<keyword evidence="3 6" id="KW-0812">Transmembrane</keyword>
<evidence type="ECO:0000256" key="5">
    <source>
        <dbReference type="ARBA" id="ARBA00023136"/>
    </source>
</evidence>
<evidence type="ECO:0000259" key="7">
    <source>
        <dbReference type="Pfam" id="PF10035"/>
    </source>
</evidence>
<dbReference type="Pfam" id="PF10035">
    <property type="entry name" value="DUF2179"/>
    <property type="match status" value="1"/>
</dbReference>
<dbReference type="InterPro" id="IPR051461">
    <property type="entry name" value="UPF0750_membrane"/>
</dbReference>
<dbReference type="GO" id="GO:0005886">
    <property type="term" value="C:plasma membrane"/>
    <property type="evidence" value="ECO:0007669"/>
    <property type="project" value="UniProtKB-SubCell"/>
</dbReference>
<protein>
    <submittedName>
        <fullName evidence="8">YitT family protein</fullName>
    </submittedName>
</protein>
<dbReference type="InterPro" id="IPR003740">
    <property type="entry name" value="YitT"/>
</dbReference>
<dbReference type="PIRSF" id="PIRSF006483">
    <property type="entry name" value="Membrane_protein_YitT"/>
    <property type="match status" value="1"/>
</dbReference>
<keyword evidence="5 6" id="KW-0472">Membrane</keyword>
<organism evidence="8 9">
    <name type="scientific">Candidatus Enterocloster excrementipullorum</name>
    <dbReference type="NCBI Taxonomy" id="2838559"/>
    <lineage>
        <taxon>Bacteria</taxon>
        <taxon>Bacillati</taxon>
        <taxon>Bacillota</taxon>
        <taxon>Clostridia</taxon>
        <taxon>Lachnospirales</taxon>
        <taxon>Lachnospiraceae</taxon>
        <taxon>Enterocloster</taxon>
    </lineage>
</organism>
<accession>A0A9D2MYV9</accession>
<reference evidence="8" key="1">
    <citation type="journal article" date="2021" name="PeerJ">
        <title>Extensive microbial diversity within the chicken gut microbiome revealed by metagenomics and culture.</title>
        <authorList>
            <person name="Gilroy R."/>
            <person name="Ravi A."/>
            <person name="Getino M."/>
            <person name="Pursley I."/>
            <person name="Horton D.L."/>
            <person name="Alikhan N.F."/>
            <person name="Baker D."/>
            <person name="Gharbi K."/>
            <person name="Hall N."/>
            <person name="Watson M."/>
            <person name="Adriaenssens E.M."/>
            <person name="Foster-Nyarko E."/>
            <person name="Jarju S."/>
            <person name="Secka A."/>
            <person name="Antonio M."/>
            <person name="Oren A."/>
            <person name="Chaudhuri R.R."/>
            <person name="La Ragione R."/>
            <person name="Hildebrand F."/>
            <person name="Pallen M.J."/>
        </authorList>
    </citation>
    <scope>NUCLEOTIDE SEQUENCE</scope>
    <source>
        <strain evidence="8">CHK180-15479</strain>
    </source>
</reference>
<evidence type="ECO:0000256" key="2">
    <source>
        <dbReference type="ARBA" id="ARBA00022475"/>
    </source>
</evidence>
<feature type="transmembrane region" description="Helical" evidence="6">
    <location>
        <begin position="72"/>
        <end position="90"/>
    </location>
</feature>
<evidence type="ECO:0000256" key="6">
    <source>
        <dbReference type="SAM" id="Phobius"/>
    </source>
</evidence>
<dbReference type="InterPro" id="IPR015867">
    <property type="entry name" value="N-reg_PII/ATP_PRibTrfase_C"/>
</dbReference>
<evidence type="ECO:0000256" key="1">
    <source>
        <dbReference type="ARBA" id="ARBA00004651"/>
    </source>
</evidence>
<dbReference type="Proteomes" id="UP000823910">
    <property type="component" value="Unassembled WGS sequence"/>
</dbReference>
<dbReference type="PANTHER" id="PTHR33545:SF5">
    <property type="entry name" value="UPF0750 MEMBRANE PROTEIN YITT"/>
    <property type="match status" value="1"/>
</dbReference>
<dbReference type="InterPro" id="IPR019264">
    <property type="entry name" value="DUF2179"/>
</dbReference>
<evidence type="ECO:0000313" key="8">
    <source>
        <dbReference type="EMBL" id="HJC04832.1"/>
    </source>
</evidence>